<gene>
    <name evidence="3" type="ORF">PoB_003501700</name>
</gene>
<dbReference type="InterPro" id="IPR048979">
    <property type="entry name" value="AP5B1_middle"/>
</dbReference>
<sequence>MHIKFLTCVLVGLTFSELGDLLFYMMNHYHDFDIRDQARFLYSLLTMVSDSKEKEIIGAAVVDVMHLGENIADFFHGSIIQTVPAEIHILESSPIKCQRENLEVVYHMDPEKTHRSISPNLDAALREYFEQLSHLETMLKCTFSASVVEDSDYSSLVSVEFQIGESKELTFSEDVFLPFLDKTEPGQVEYSVTPKIPGQATINFRVIFGHEKSTYQCDLEPIQFELKDFLVPFPWHVFNIADKKAFFDLHWTKCTDTNSEAHSGVESLKILKCSRQSLADLWSHAVLVKGDENDAAADDYFFFIPPSFHLLFHARTHSTNLVLHIASDYWPVLGQLDNFLDNLEFTS</sequence>
<protein>
    <submittedName>
        <fullName evidence="3">Adaptor-related protein complex 5, beta 1 subunit</fullName>
    </submittedName>
</protein>
<dbReference type="GO" id="GO:0030119">
    <property type="term" value="C:AP-type membrane coat adaptor complex"/>
    <property type="evidence" value="ECO:0007669"/>
    <property type="project" value="TreeGrafter"/>
</dbReference>
<evidence type="ECO:0000313" key="4">
    <source>
        <dbReference type="Proteomes" id="UP000735302"/>
    </source>
</evidence>
<evidence type="ECO:0000259" key="1">
    <source>
        <dbReference type="Pfam" id="PF21588"/>
    </source>
</evidence>
<dbReference type="GO" id="GO:0016197">
    <property type="term" value="P:endosomal transport"/>
    <property type="evidence" value="ECO:0007669"/>
    <property type="project" value="InterPro"/>
</dbReference>
<dbReference type="GO" id="GO:0005765">
    <property type="term" value="C:lysosomal membrane"/>
    <property type="evidence" value="ECO:0007669"/>
    <property type="project" value="TreeGrafter"/>
</dbReference>
<dbReference type="InterPro" id="IPR048981">
    <property type="entry name" value="AP5B1_C"/>
</dbReference>
<dbReference type="PANTHER" id="PTHR34033">
    <property type="entry name" value="AP-5 COMPLEX SUBUNIT BETA-1"/>
    <property type="match status" value="1"/>
</dbReference>
<keyword evidence="4" id="KW-1185">Reference proteome</keyword>
<evidence type="ECO:0000259" key="2">
    <source>
        <dbReference type="Pfam" id="PF21590"/>
    </source>
</evidence>
<dbReference type="InterPro" id="IPR038741">
    <property type="entry name" value="AP5B1"/>
</dbReference>
<dbReference type="EMBL" id="BLXT01003960">
    <property type="protein sequence ID" value="GFO08512.1"/>
    <property type="molecule type" value="Genomic_DNA"/>
</dbReference>
<dbReference type="Proteomes" id="UP000735302">
    <property type="component" value="Unassembled WGS sequence"/>
</dbReference>
<organism evidence="3 4">
    <name type="scientific">Plakobranchus ocellatus</name>
    <dbReference type="NCBI Taxonomy" id="259542"/>
    <lineage>
        <taxon>Eukaryota</taxon>
        <taxon>Metazoa</taxon>
        <taxon>Spiralia</taxon>
        <taxon>Lophotrochozoa</taxon>
        <taxon>Mollusca</taxon>
        <taxon>Gastropoda</taxon>
        <taxon>Heterobranchia</taxon>
        <taxon>Euthyneura</taxon>
        <taxon>Panpulmonata</taxon>
        <taxon>Sacoglossa</taxon>
        <taxon>Placobranchoidea</taxon>
        <taxon>Plakobranchidae</taxon>
        <taxon>Plakobranchus</taxon>
    </lineage>
</organism>
<feature type="domain" description="AP5B1 middle" evidence="1">
    <location>
        <begin position="8"/>
        <end position="52"/>
    </location>
</feature>
<accession>A0AAV4AMM5</accession>
<comment type="caution">
    <text evidence="3">The sequence shown here is derived from an EMBL/GenBank/DDBJ whole genome shotgun (WGS) entry which is preliminary data.</text>
</comment>
<dbReference type="AlphaFoldDB" id="A0AAV4AMM5"/>
<dbReference type="PANTHER" id="PTHR34033:SF1">
    <property type="entry name" value="AP-5 COMPLEX SUBUNIT BETA-1"/>
    <property type="match status" value="1"/>
</dbReference>
<proteinExistence type="predicted"/>
<dbReference type="Pfam" id="PF21588">
    <property type="entry name" value="AP5B1_middle"/>
    <property type="match status" value="1"/>
</dbReference>
<name>A0AAV4AMM5_9GAST</name>
<feature type="domain" description="AP5B1 C-terminal" evidence="2">
    <location>
        <begin position="246"/>
        <end position="342"/>
    </location>
</feature>
<dbReference type="Pfam" id="PF21590">
    <property type="entry name" value="AP5B1_C"/>
    <property type="match status" value="1"/>
</dbReference>
<reference evidence="3 4" key="1">
    <citation type="journal article" date="2021" name="Elife">
        <title>Chloroplast acquisition without the gene transfer in kleptoplastic sea slugs, Plakobranchus ocellatus.</title>
        <authorList>
            <person name="Maeda T."/>
            <person name="Takahashi S."/>
            <person name="Yoshida T."/>
            <person name="Shimamura S."/>
            <person name="Takaki Y."/>
            <person name="Nagai Y."/>
            <person name="Toyoda A."/>
            <person name="Suzuki Y."/>
            <person name="Arimoto A."/>
            <person name="Ishii H."/>
            <person name="Satoh N."/>
            <person name="Nishiyama T."/>
            <person name="Hasebe M."/>
            <person name="Maruyama T."/>
            <person name="Minagawa J."/>
            <person name="Obokata J."/>
            <person name="Shigenobu S."/>
        </authorList>
    </citation>
    <scope>NUCLEOTIDE SEQUENCE [LARGE SCALE GENOMIC DNA]</scope>
</reference>
<evidence type="ECO:0000313" key="3">
    <source>
        <dbReference type="EMBL" id="GFO08512.1"/>
    </source>
</evidence>